<evidence type="ECO:0000313" key="2">
    <source>
        <dbReference type="Proteomes" id="UP001211065"/>
    </source>
</evidence>
<reference evidence="1" key="1">
    <citation type="submission" date="2020-05" db="EMBL/GenBank/DDBJ databases">
        <title>Phylogenomic resolution of chytrid fungi.</title>
        <authorList>
            <person name="Stajich J.E."/>
            <person name="Amses K."/>
            <person name="Simmons R."/>
            <person name="Seto K."/>
            <person name="Myers J."/>
            <person name="Bonds A."/>
            <person name="Quandt C.A."/>
            <person name="Barry K."/>
            <person name="Liu P."/>
            <person name="Grigoriev I."/>
            <person name="Longcore J.E."/>
            <person name="James T.Y."/>
        </authorList>
    </citation>
    <scope>NUCLEOTIDE SEQUENCE</scope>
    <source>
        <strain evidence="1">JEL0476</strain>
    </source>
</reference>
<comment type="caution">
    <text evidence="1">The sequence shown here is derived from an EMBL/GenBank/DDBJ whole genome shotgun (WGS) entry which is preliminary data.</text>
</comment>
<proteinExistence type="predicted"/>
<protein>
    <submittedName>
        <fullName evidence="1">Uncharacterized protein</fullName>
    </submittedName>
</protein>
<gene>
    <name evidence="1" type="ORF">HK099_004274</name>
</gene>
<name>A0AAD5XZH0_9FUNG</name>
<accession>A0AAD5XZH0</accession>
<dbReference type="EMBL" id="JADGJW010000003">
    <property type="protein sequence ID" value="KAJ3228282.1"/>
    <property type="molecule type" value="Genomic_DNA"/>
</dbReference>
<dbReference type="AlphaFoldDB" id="A0AAD5XZH0"/>
<sequence>MCISERLKKSSIFFSKSSSQKKPEIDLTVMEKSLNQTTTETKENFLFSPCITYICSENAIQNCNSKLSSLKKNSPLLYDDFMDIELVC</sequence>
<organism evidence="1 2">
    <name type="scientific">Clydaea vesicula</name>
    <dbReference type="NCBI Taxonomy" id="447962"/>
    <lineage>
        <taxon>Eukaryota</taxon>
        <taxon>Fungi</taxon>
        <taxon>Fungi incertae sedis</taxon>
        <taxon>Chytridiomycota</taxon>
        <taxon>Chytridiomycota incertae sedis</taxon>
        <taxon>Chytridiomycetes</taxon>
        <taxon>Lobulomycetales</taxon>
        <taxon>Lobulomycetaceae</taxon>
        <taxon>Clydaea</taxon>
    </lineage>
</organism>
<evidence type="ECO:0000313" key="1">
    <source>
        <dbReference type="EMBL" id="KAJ3228282.1"/>
    </source>
</evidence>
<dbReference type="Proteomes" id="UP001211065">
    <property type="component" value="Unassembled WGS sequence"/>
</dbReference>
<keyword evidence="2" id="KW-1185">Reference proteome</keyword>